<dbReference type="AlphaFoldDB" id="A0AAE3VA97"/>
<gene>
    <name evidence="1" type="ORF">J2S20_001255</name>
</gene>
<sequence>MLKAYSKQWLSREAEGDYKRSQRIESYRIGEQFLFLPVGISWKYIPLKEIQRTEPGQWQYSGKGCCVRVSMELPSLEVFCGELQISLRFNVESSVKQMRKAIEKT</sequence>
<protein>
    <submittedName>
        <fullName evidence="1">Uncharacterized protein</fullName>
    </submittedName>
</protein>
<evidence type="ECO:0000313" key="1">
    <source>
        <dbReference type="EMBL" id="MDQ0152563.1"/>
    </source>
</evidence>
<dbReference type="RefSeq" id="WP_106611800.1">
    <property type="nucleotide sequence ID" value="NZ_JAUSTO010000006.1"/>
</dbReference>
<comment type="caution">
    <text evidence="1">The sequence shown here is derived from an EMBL/GenBank/DDBJ whole genome shotgun (WGS) entry which is preliminary data.</text>
</comment>
<reference evidence="1" key="1">
    <citation type="submission" date="2023-07" db="EMBL/GenBank/DDBJ databases">
        <title>Genomic Encyclopedia of Type Strains, Phase IV (KMG-IV): sequencing the most valuable type-strain genomes for metagenomic binning, comparative biology and taxonomic classification.</title>
        <authorList>
            <person name="Goeker M."/>
        </authorList>
    </citation>
    <scope>NUCLEOTIDE SEQUENCE</scope>
    <source>
        <strain evidence="1">DSM 19659</strain>
    </source>
</reference>
<name>A0AAE3VA97_9FIRM</name>
<proteinExistence type="predicted"/>
<organism evidence="1 2">
    <name type="scientific">Moryella indoligenes</name>
    <dbReference type="NCBI Taxonomy" id="371674"/>
    <lineage>
        <taxon>Bacteria</taxon>
        <taxon>Bacillati</taxon>
        <taxon>Bacillota</taxon>
        <taxon>Clostridia</taxon>
        <taxon>Lachnospirales</taxon>
        <taxon>Lachnospiraceae</taxon>
        <taxon>Moryella</taxon>
    </lineage>
</organism>
<dbReference type="EMBL" id="JAUSTO010000006">
    <property type="protein sequence ID" value="MDQ0152563.1"/>
    <property type="molecule type" value="Genomic_DNA"/>
</dbReference>
<accession>A0AAE3VA97</accession>
<evidence type="ECO:0000313" key="2">
    <source>
        <dbReference type="Proteomes" id="UP001241537"/>
    </source>
</evidence>
<dbReference type="Proteomes" id="UP001241537">
    <property type="component" value="Unassembled WGS sequence"/>
</dbReference>
<keyword evidence="2" id="KW-1185">Reference proteome</keyword>